<evidence type="ECO:0000259" key="5">
    <source>
        <dbReference type="Pfam" id="PF00496"/>
    </source>
</evidence>
<organism evidence="6 7">
    <name type="scientific">Candidatus Komeilibacteria bacterium CG10_big_fil_rev_8_21_14_0_10_41_13</name>
    <dbReference type="NCBI Taxonomy" id="1974476"/>
    <lineage>
        <taxon>Bacteria</taxon>
        <taxon>Candidatus Komeiliibacteriota</taxon>
    </lineage>
</organism>
<gene>
    <name evidence="6" type="ORF">COU22_00855</name>
</gene>
<dbReference type="PROSITE" id="PS01040">
    <property type="entry name" value="SBP_BACTERIAL_5"/>
    <property type="match status" value="1"/>
</dbReference>
<dbReference type="SUPFAM" id="SSF53850">
    <property type="entry name" value="Periplasmic binding protein-like II"/>
    <property type="match status" value="1"/>
</dbReference>
<evidence type="ECO:0000256" key="4">
    <source>
        <dbReference type="SAM" id="Phobius"/>
    </source>
</evidence>
<dbReference type="InterPro" id="IPR000914">
    <property type="entry name" value="SBP_5_dom"/>
</dbReference>
<feature type="domain" description="Solute-binding protein family 5" evidence="5">
    <location>
        <begin position="147"/>
        <end position="504"/>
    </location>
</feature>
<dbReference type="GO" id="GO:1904680">
    <property type="term" value="F:peptide transmembrane transporter activity"/>
    <property type="evidence" value="ECO:0007669"/>
    <property type="project" value="TreeGrafter"/>
</dbReference>
<feature type="transmembrane region" description="Helical" evidence="4">
    <location>
        <begin position="71"/>
        <end position="92"/>
    </location>
</feature>
<dbReference type="GO" id="GO:0015833">
    <property type="term" value="P:peptide transport"/>
    <property type="evidence" value="ECO:0007669"/>
    <property type="project" value="TreeGrafter"/>
</dbReference>
<sequence>MKKISHFLQLITAKAKKLILKLSKKEHLLLNDPILSQKLDQKMVFNLNKQGFSLKQLKLLPKFLSIQEKRLINGLMGVIVICLILLGGNFYFKNSTLAPDYGGSYTEGLVGIPQYINPVLASYNDVDRDLTSLIFNGLLKINNEGALVPDLAEQYQISPDRKVYTFKLKEDIKWHDGQPLTADDVIFTVTNIQDPEWQSQLKSALGNVQVEKMDNFSLRFILKEPVAGFISSLTFGIMPEHLWQTIPSANATLAELNKKPVGTGPYKFKSLTKDKAGNIRTLTLTSYDNYHGQKPYIEELSFKFYGDFDSATAALANNNIEGLSLLPKEFSDQVAQNKSLKFYSLSLPQYTAVFFNTKKNEALKTAEVRQALAYAIDRQKILADSLEQKGTIINSPILPGFIGYHPEVKKYSYDPAEAKKLLTSAGWTMNEEGILQKGGLTLDITLTTVEKIEYVKAAEIIKQNWQSIGVNTNIEIISKERIRLDIIEPRNYQAILFGQIIKSDPFAFWHSSEIESPGANLAVWASRDIDKLLEEARTLEDIESINQKYIEFQDILAKYVPAIFLYNPIHTYPVNEKIKGLTTRRIFEPADRFTSITDWYIKTKRQFSWFK</sequence>
<keyword evidence="4" id="KW-1133">Transmembrane helix</keyword>
<comment type="caution">
    <text evidence="6">The sequence shown here is derived from an EMBL/GenBank/DDBJ whole genome shotgun (WGS) entry which is preliminary data.</text>
</comment>
<evidence type="ECO:0000313" key="7">
    <source>
        <dbReference type="Proteomes" id="UP000230543"/>
    </source>
</evidence>
<dbReference type="CDD" id="cd08513">
    <property type="entry name" value="PBP2_thermophilic_Hb8_like"/>
    <property type="match status" value="1"/>
</dbReference>
<keyword evidence="4" id="KW-0472">Membrane</keyword>
<reference evidence="7" key="1">
    <citation type="submission" date="2017-09" db="EMBL/GenBank/DDBJ databases">
        <title>Depth-based differentiation of microbial function through sediment-hosted aquifers and enrichment of novel symbionts in the deep terrestrial subsurface.</title>
        <authorList>
            <person name="Probst A.J."/>
            <person name="Ladd B."/>
            <person name="Jarett J.K."/>
            <person name="Geller-Mcgrath D.E."/>
            <person name="Sieber C.M.K."/>
            <person name="Emerson J.B."/>
            <person name="Anantharaman K."/>
            <person name="Thomas B.C."/>
            <person name="Malmstrom R."/>
            <person name="Stieglmeier M."/>
            <person name="Klingl A."/>
            <person name="Woyke T."/>
            <person name="Ryan C.M."/>
            <person name="Banfield J.F."/>
        </authorList>
    </citation>
    <scope>NUCLEOTIDE SEQUENCE [LARGE SCALE GENOMIC DNA]</scope>
</reference>
<keyword evidence="2" id="KW-0813">Transport</keyword>
<dbReference type="EMBL" id="PFBO01000027">
    <property type="protein sequence ID" value="PIT90672.1"/>
    <property type="molecule type" value="Genomic_DNA"/>
</dbReference>
<dbReference type="Proteomes" id="UP000230543">
    <property type="component" value="Unassembled WGS sequence"/>
</dbReference>
<evidence type="ECO:0000256" key="1">
    <source>
        <dbReference type="ARBA" id="ARBA00005695"/>
    </source>
</evidence>
<keyword evidence="3" id="KW-0732">Signal</keyword>
<evidence type="ECO:0000256" key="2">
    <source>
        <dbReference type="ARBA" id="ARBA00022448"/>
    </source>
</evidence>
<dbReference type="InterPro" id="IPR023765">
    <property type="entry name" value="SBP_5_CS"/>
</dbReference>
<keyword evidence="4" id="KW-0812">Transmembrane</keyword>
<dbReference type="Pfam" id="PF00496">
    <property type="entry name" value="SBP_bac_5"/>
    <property type="match status" value="1"/>
</dbReference>
<evidence type="ECO:0000313" key="6">
    <source>
        <dbReference type="EMBL" id="PIT90672.1"/>
    </source>
</evidence>
<dbReference type="PANTHER" id="PTHR30290">
    <property type="entry name" value="PERIPLASMIC BINDING COMPONENT OF ABC TRANSPORTER"/>
    <property type="match status" value="1"/>
</dbReference>
<comment type="similarity">
    <text evidence="1">Belongs to the bacterial solute-binding protein 5 family.</text>
</comment>
<dbReference type="PANTHER" id="PTHR30290:SF9">
    <property type="entry name" value="OLIGOPEPTIDE-BINDING PROTEIN APPA"/>
    <property type="match status" value="1"/>
</dbReference>
<dbReference type="Gene3D" id="3.10.105.10">
    <property type="entry name" value="Dipeptide-binding Protein, Domain 3"/>
    <property type="match status" value="1"/>
</dbReference>
<evidence type="ECO:0000256" key="3">
    <source>
        <dbReference type="ARBA" id="ARBA00022729"/>
    </source>
</evidence>
<dbReference type="InterPro" id="IPR039424">
    <property type="entry name" value="SBP_5"/>
</dbReference>
<accession>A0A2M6WD18</accession>
<protein>
    <recommendedName>
        <fullName evidence="5">Solute-binding protein family 5 domain-containing protein</fullName>
    </recommendedName>
</protein>
<proteinExistence type="inferred from homology"/>
<dbReference type="Gene3D" id="3.90.76.10">
    <property type="entry name" value="Dipeptide-binding Protein, Domain 1"/>
    <property type="match status" value="1"/>
</dbReference>
<dbReference type="Gene3D" id="3.40.190.10">
    <property type="entry name" value="Periplasmic binding protein-like II"/>
    <property type="match status" value="1"/>
</dbReference>
<dbReference type="AlphaFoldDB" id="A0A2M6WD18"/>
<name>A0A2M6WD18_9BACT</name>